<dbReference type="AlphaFoldDB" id="A0AAV5MAA3"/>
<proteinExistence type="predicted"/>
<evidence type="ECO:0000313" key="1">
    <source>
        <dbReference type="EMBL" id="GKV46423.1"/>
    </source>
</evidence>
<dbReference type="EMBL" id="BPVZ01000208">
    <property type="protein sequence ID" value="GKV46423.1"/>
    <property type="molecule type" value="Genomic_DNA"/>
</dbReference>
<reference evidence="1 2" key="1">
    <citation type="journal article" date="2021" name="Commun. Biol.">
        <title>The genome of Shorea leprosula (Dipterocarpaceae) highlights the ecological relevance of drought in aseasonal tropical rainforests.</title>
        <authorList>
            <person name="Ng K.K.S."/>
            <person name="Kobayashi M.J."/>
            <person name="Fawcett J.A."/>
            <person name="Hatakeyama M."/>
            <person name="Paape T."/>
            <person name="Ng C.H."/>
            <person name="Ang C.C."/>
            <person name="Tnah L.H."/>
            <person name="Lee C.T."/>
            <person name="Nishiyama T."/>
            <person name="Sese J."/>
            <person name="O'Brien M.J."/>
            <person name="Copetti D."/>
            <person name="Mohd Noor M.I."/>
            <person name="Ong R.C."/>
            <person name="Putra M."/>
            <person name="Sireger I.Z."/>
            <person name="Indrioko S."/>
            <person name="Kosugi Y."/>
            <person name="Izuno A."/>
            <person name="Isagi Y."/>
            <person name="Lee S.L."/>
            <person name="Shimizu K.K."/>
        </authorList>
    </citation>
    <scope>NUCLEOTIDE SEQUENCE [LARGE SCALE GENOMIC DNA]</scope>
    <source>
        <strain evidence="1">214</strain>
    </source>
</reference>
<gene>
    <name evidence="1" type="ORF">SLEP1_g53408</name>
</gene>
<sequence length="53" mass="6280">MGANFSDFWIPEFPLHCRRPSLSLQLRFACWNSGKWQLHLSPKLPISCWKFVC</sequence>
<accession>A0AAV5MAA3</accession>
<comment type="caution">
    <text evidence="1">The sequence shown here is derived from an EMBL/GenBank/DDBJ whole genome shotgun (WGS) entry which is preliminary data.</text>
</comment>
<name>A0AAV5MAA3_9ROSI</name>
<protein>
    <submittedName>
        <fullName evidence="1">Uncharacterized protein</fullName>
    </submittedName>
</protein>
<keyword evidence="2" id="KW-1185">Reference proteome</keyword>
<dbReference type="Proteomes" id="UP001054252">
    <property type="component" value="Unassembled WGS sequence"/>
</dbReference>
<evidence type="ECO:0000313" key="2">
    <source>
        <dbReference type="Proteomes" id="UP001054252"/>
    </source>
</evidence>
<organism evidence="1 2">
    <name type="scientific">Rubroshorea leprosula</name>
    <dbReference type="NCBI Taxonomy" id="152421"/>
    <lineage>
        <taxon>Eukaryota</taxon>
        <taxon>Viridiplantae</taxon>
        <taxon>Streptophyta</taxon>
        <taxon>Embryophyta</taxon>
        <taxon>Tracheophyta</taxon>
        <taxon>Spermatophyta</taxon>
        <taxon>Magnoliopsida</taxon>
        <taxon>eudicotyledons</taxon>
        <taxon>Gunneridae</taxon>
        <taxon>Pentapetalae</taxon>
        <taxon>rosids</taxon>
        <taxon>malvids</taxon>
        <taxon>Malvales</taxon>
        <taxon>Dipterocarpaceae</taxon>
        <taxon>Rubroshorea</taxon>
    </lineage>
</organism>